<sequence length="144" mass="16151">MSKRNTILTCMQILVVLCILACNSDRAVNVPLKSAEFPCKGHQCGCKTEPDCRERCCCALHENRNNFLNNSEEQKNGFRVFISTINCKYGNEAFTGINFTGKYILEDKVQPIKASFLCFLSHTISIPISEGIVSLPKKPPRYLA</sequence>
<dbReference type="AlphaFoldDB" id="I3IMM6"/>
<name>I3IMM6_9BACT</name>
<proteinExistence type="predicted"/>
<keyword evidence="1" id="KW-0732">Signal</keyword>
<protein>
    <submittedName>
        <fullName evidence="2">Uncharacterized protein</fullName>
    </submittedName>
</protein>
<dbReference type="EMBL" id="BAFH01000003">
    <property type="protein sequence ID" value="GAB62971.1"/>
    <property type="molecule type" value="Genomic_DNA"/>
</dbReference>
<accession>I3IMM6</accession>
<dbReference type="OrthoDB" id="281807at2"/>
<gene>
    <name evidence="2" type="ORF">KSU1_C1375</name>
</gene>
<evidence type="ECO:0000313" key="2">
    <source>
        <dbReference type="EMBL" id="GAB62971.1"/>
    </source>
</evidence>
<dbReference type="STRING" id="247490.KSU1_C1375"/>
<organism evidence="2 3">
    <name type="scientific">Candidatus Jettenia caeni</name>
    <dbReference type="NCBI Taxonomy" id="247490"/>
    <lineage>
        <taxon>Bacteria</taxon>
        <taxon>Pseudomonadati</taxon>
        <taxon>Planctomycetota</taxon>
        <taxon>Candidatus Brocadiia</taxon>
        <taxon>Candidatus Brocadiales</taxon>
        <taxon>Candidatus Brocadiaceae</taxon>
        <taxon>Candidatus Jettenia</taxon>
    </lineage>
</organism>
<keyword evidence="3" id="KW-1185">Reference proteome</keyword>
<feature type="chain" id="PRO_5003671245" evidence="1">
    <location>
        <begin position="28"/>
        <end position="144"/>
    </location>
</feature>
<evidence type="ECO:0000313" key="3">
    <source>
        <dbReference type="Proteomes" id="UP000002985"/>
    </source>
</evidence>
<reference evidence="2 3" key="1">
    <citation type="journal article" date="2012" name="FEBS Lett.">
        <title>Anammox organism KSU-1 expresses a NirK-type copper-containing nitrite reductase instead of a NirS-type with cytochrome cd1.</title>
        <authorList>
            <person name="Hira D."/>
            <person name="Toh H."/>
            <person name="Migita C.T."/>
            <person name="Okubo H."/>
            <person name="Nishiyama T."/>
            <person name="Hattori M."/>
            <person name="Furukawa K."/>
            <person name="Fujii T."/>
        </authorList>
    </citation>
    <scope>NUCLEOTIDE SEQUENCE [LARGE SCALE GENOMIC DNA]</scope>
</reference>
<dbReference type="Proteomes" id="UP000002985">
    <property type="component" value="Unassembled WGS sequence"/>
</dbReference>
<evidence type="ECO:0000256" key="1">
    <source>
        <dbReference type="SAM" id="SignalP"/>
    </source>
</evidence>
<comment type="caution">
    <text evidence="2">The sequence shown here is derived from an EMBL/GenBank/DDBJ whole genome shotgun (WGS) entry which is preliminary data.</text>
</comment>
<feature type="signal peptide" evidence="1">
    <location>
        <begin position="1"/>
        <end position="27"/>
    </location>
</feature>